<evidence type="ECO:0000256" key="1">
    <source>
        <dbReference type="ARBA" id="ARBA00038101"/>
    </source>
</evidence>
<dbReference type="InterPro" id="IPR006597">
    <property type="entry name" value="Sel1-like"/>
</dbReference>
<dbReference type="Gene3D" id="1.25.40.10">
    <property type="entry name" value="Tetratricopeptide repeat domain"/>
    <property type="match status" value="2"/>
</dbReference>
<feature type="region of interest" description="Disordered" evidence="2">
    <location>
        <begin position="120"/>
        <end position="154"/>
    </location>
</feature>
<dbReference type="Proteomes" id="UP000030666">
    <property type="component" value="Unassembled WGS sequence"/>
</dbReference>
<keyword evidence="3" id="KW-0732">Signal</keyword>
<feature type="chain" id="PRO_5004892956" description="Sel1 repeat-containing protein" evidence="3">
    <location>
        <begin position="22"/>
        <end position="2188"/>
    </location>
</feature>
<evidence type="ECO:0000313" key="4">
    <source>
        <dbReference type="EMBL" id="EUT93056.1"/>
    </source>
</evidence>
<dbReference type="SMART" id="SM00671">
    <property type="entry name" value="SEL1"/>
    <property type="match status" value="3"/>
</dbReference>
<feature type="compositionally biased region" description="Acidic residues" evidence="2">
    <location>
        <begin position="544"/>
        <end position="571"/>
    </location>
</feature>
<dbReference type="OrthoDB" id="272077at2759"/>
<dbReference type="SUPFAM" id="SSF81901">
    <property type="entry name" value="HCP-like"/>
    <property type="match status" value="2"/>
</dbReference>
<feature type="region of interest" description="Disordered" evidence="2">
    <location>
        <begin position="538"/>
        <end position="584"/>
    </location>
</feature>
<feature type="compositionally biased region" description="Basic and acidic residues" evidence="2">
    <location>
        <begin position="1203"/>
        <end position="1216"/>
    </location>
</feature>
<accession>W7G4Z6</accession>
<dbReference type="EMBL" id="KE123473">
    <property type="protein sequence ID" value="EUT93056.1"/>
    <property type="molecule type" value="Genomic_DNA"/>
</dbReference>
<dbReference type="PANTHER" id="PTHR11102:SF147">
    <property type="entry name" value="SEL1L ADAPTOR SUBUNIT OF ERAD E3 UBIQUITIN LIGASE"/>
    <property type="match status" value="1"/>
</dbReference>
<dbReference type="Pfam" id="PF08238">
    <property type="entry name" value="Sel1"/>
    <property type="match status" value="3"/>
</dbReference>
<dbReference type="GO" id="GO:0036503">
    <property type="term" value="P:ERAD pathway"/>
    <property type="evidence" value="ECO:0007669"/>
    <property type="project" value="TreeGrafter"/>
</dbReference>
<evidence type="ECO:0000256" key="2">
    <source>
        <dbReference type="SAM" id="MobiDB-lite"/>
    </source>
</evidence>
<feature type="compositionally biased region" description="Basic and acidic residues" evidence="2">
    <location>
        <begin position="575"/>
        <end position="584"/>
    </location>
</feature>
<feature type="signal peptide" evidence="3">
    <location>
        <begin position="1"/>
        <end position="21"/>
    </location>
</feature>
<feature type="compositionally biased region" description="Low complexity" evidence="2">
    <location>
        <begin position="1603"/>
        <end position="1618"/>
    </location>
</feature>
<feature type="region of interest" description="Disordered" evidence="2">
    <location>
        <begin position="1187"/>
        <end position="1216"/>
    </location>
</feature>
<evidence type="ECO:0000256" key="3">
    <source>
        <dbReference type="SAM" id="SignalP"/>
    </source>
</evidence>
<sequence>MIKNVFYLNFIFSFFLLIIKCDESVSNGRKEIYFDDDEKLKLSSFFDRSTNINLDVGENDELSSYVPREVDEKKKKNKKDIDSKENSKSGNNIYNKDNTKNNEDVNYNVVLKDGRAKEGIITDEKRRSSTKDGKNKEQNNNKMNSDDVHDNNNNMNDINFVVEYNKMIDNYDKILDELILKSINRNNYNYFNMLDEYSLQTKLNKEMYDSLNYLIRLMNNKNSRKYFISFSNNEKKKIIKNDMNENIYIRHFIVSLFRWYNNFKLIETCFDKNNFIYYIDENKIYSYKYNYKLMLNLFSSENFLYYINLSKFSLLEIIDNYNKYSFIINNIKRDYPNNMYVCQSFYDFIYSYFLSYNHHFFDKHKYLINMDIWNNSIQTKGQIGNHKLYKKLKKLNENLILYNYIKNDDSEMIPYVTLEMRMIFSNFTNLLIDILNKLYNIDYQDNIKQENVNVNPQRDAPQDYVHNKNDVDVSLKNVKEPKKVEHNKAMSNYETDERGDMIYDNTNKEKFEKSEGTFNNISGGEDTFKNISEGEDTFKNISEGEGDGEVDGDGEGDGDGDGDGEGADDSSVDTHNNKNDGKESESDVWNLLMDSYKKLANDENFKKYNKYILKNLDKFLNMSSEKKEDINSYKNKYELKEGIIYNKVSDKYIPLIFNPTKDVFTSINQINIKSKINFFNIYEYLITITKYKENKNFYDDLLKCRREIFFKDRHLLENNNIMDKQEELKKNIRNLMRIHEVSNEGNNRNTINRKYKKYGTYDYDKMNELYYVEKNILNVNDTNTFNFMNNKEKDKNYFDINKTMRIYDYYNNINLNIFTPAAIKMKDKIYDQLKLLRSNFVEKLKNESICVLSFLYLIGINDDNGKLHFPYGFPRNIDFSVKLIREGKDGLCNFLSGVLYHINLPIFVNNSSISISTEMNDDVLEMNDNSINSFFYIYYKNNENIRNHDFLSDENRIIPRKEDNIKSKIISYSLGSSKDDFFSKLAFTNNVIRLKYKNKTNNTYLKDYFDFTFDKINYKNSVIKNNVSPFLTTCDYLLSNILGAVVDSLRNSSTLESGVYEENINDKNKNIIQNTVVQNKNLFEYFVKLADNRNSYALAALGEIYYLGNESIGIERDEIKAFEFWKKAADQGDTTSALSTGYAYLDEYKKFLKKEELVKNMDREDILTMIHLENSTKDKKNVTLEMFQESSEKKNQKKKKKEKKEQDGNTDGDRVDDKIVQNVGNVFQQSYGNVDESMGRNGSIDGNANIQSNVNSHGGTNPQNNINNVNFFENNAYTQQTSYGGWANPSEDVFNNSFSSSVPSSFLFDIPEGSEYEHMTENILDEQMNFFNTKNNKEQQEGGPNNESNGMWNDENDEMIKKYMKDLNDDLNKSLKNAEEYFHKAIRNNDDSLENILAKYNIHKFGLGTEKNIELAGIYLKKAADKGDNISQMLLGHYYSGSDIGIKLNDYKDDDKIENLRKSYKYYKMSAQNGNIISLYNKSILILKGVNPKYKTFNEKCEKTLKHFHFIGLFNERLYMLTKLLRRNYQFKDYTGSLLLSIMLSELGDHAHNVNASMLWTLKRKTMQQFTEKYNIVENLKLSLIKELKNKEEKEKEKRKNNIHNVYNNNNSNNSNINGYKKCDKNCNDNVRKNQKDLNQIDHTIVKGDTPYYYEKNINEKIKRIYKKNKNASYSFSKVRKMYSISLLTNCSMLSEFLRERPLFSKIIYCYNFKRELYIYYNRLSWFTYQMMKMQHEDDLSDDKDRSEGWNSINIKKFNENVQRDHVNRKENVNVKANANENANVNDNANSVLNKNHNNDIYDYSYYKKNDERRNDKKSEFFNTSKNKKEEKKEIKITYHDTYDLCKKYSQIELYEKYDKIILNTLKKDDDVEEKINKIENMKSVILEHLRISEFLHCYYKPISYYQIKLEEEKEKRAKIDEHIYNEERYYKNDKSNYNSFYSNKWKTMKDYNIKNLYESEFYRYSVFLENIDMKEIFNYKKKYSSNIFDEIQSFSKNCEVCKQYYDIYSAYYGHKKSGINLIKKYREGDEFTIKSKRKELQFLIRNSDEDNHQSLYYKALFLEHNNLDNLKNILQIYFKLATDDHNTCNVIGFLGIMKIFFKKLFFDFNIFSKNNKKNIFTFPLKHKTFYDDNLCSLQKNILLKSEFDNKCFNFDYLLKNNYIYSQIRYSDFFKVLYNLILSFFKII</sequence>
<dbReference type="InterPro" id="IPR011990">
    <property type="entry name" value="TPR-like_helical_dom_sf"/>
</dbReference>
<organism evidence="4">
    <name type="scientific">Plasmodium falciparum Santa Lucia</name>
    <dbReference type="NCBI Taxonomy" id="478859"/>
    <lineage>
        <taxon>Eukaryota</taxon>
        <taxon>Sar</taxon>
        <taxon>Alveolata</taxon>
        <taxon>Apicomplexa</taxon>
        <taxon>Aconoidasida</taxon>
        <taxon>Haemosporida</taxon>
        <taxon>Plasmodiidae</taxon>
        <taxon>Plasmodium</taxon>
        <taxon>Plasmodium (Laverania)</taxon>
    </lineage>
</organism>
<name>W7G4Z6_PLAFA</name>
<evidence type="ECO:0008006" key="5">
    <source>
        <dbReference type="Google" id="ProtNLM"/>
    </source>
</evidence>
<feature type="region of interest" description="Disordered" evidence="2">
    <location>
        <begin position="65"/>
        <end position="107"/>
    </location>
</feature>
<feature type="compositionally biased region" description="Basic and acidic residues" evidence="2">
    <location>
        <begin position="120"/>
        <end position="150"/>
    </location>
</feature>
<comment type="similarity">
    <text evidence="1">Belongs to the sel-1 family.</text>
</comment>
<feature type="compositionally biased region" description="Basic and acidic residues" evidence="2">
    <location>
        <begin position="68"/>
        <end position="87"/>
    </location>
</feature>
<dbReference type="GO" id="GO:0005789">
    <property type="term" value="C:endoplasmic reticulum membrane"/>
    <property type="evidence" value="ECO:0007669"/>
    <property type="project" value="TreeGrafter"/>
</dbReference>
<protein>
    <recommendedName>
        <fullName evidence="5">Sel1 repeat-containing protein</fullName>
    </recommendedName>
</protein>
<proteinExistence type="inferred from homology"/>
<feature type="region of interest" description="Disordered" evidence="2">
    <location>
        <begin position="1593"/>
        <end position="1619"/>
    </location>
</feature>
<dbReference type="PANTHER" id="PTHR11102">
    <property type="entry name" value="SEL-1-LIKE PROTEIN"/>
    <property type="match status" value="1"/>
</dbReference>
<gene>
    <name evidence="4" type="ORF">PFAG_00185</name>
</gene>
<dbReference type="InterPro" id="IPR050767">
    <property type="entry name" value="Sel1_AlgK"/>
</dbReference>
<reference evidence="4" key="1">
    <citation type="submission" date="2013-02" db="EMBL/GenBank/DDBJ databases">
        <title>The Genome Sequence of Plasmodium falciparum Santa Lucia.</title>
        <authorList>
            <consortium name="The Broad Institute Genome Sequencing Platform"/>
            <consortium name="The Broad Institute Genome Sequencing Center for Infectious Disease"/>
            <person name="Neafsey D."/>
            <person name="Cheeseman I."/>
            <person name="Volkman S."/>
            <person name="Adams J."/>
            <person name="Walker B."/>
            <person name="Young S.K."/>
            <person name="Zeng Q."/>
            <person name="Gargeya S."/>
            <person name="Fitzgerald M."/>
            <person name="Haas B."/>
            <person name="Abouelleil A."/>
            <person name="Alvarado L."/>
            <person name="Arachchi H.M."/>
            <person name="Berlin A.M."/>
            <person name="Chapman S.B."/>
            <person name="Dewar J."/>
            <person name="Goldberg J."/>
            <person name="Griggs A."/>
            <person name="Gujja S."/>
            <person name="Hansen M."/>
            <person name="Howarth C."/>
            <person name="Imamovic A."/>
            <person name="Larimer J."/>
            <person name="McCowan C."/>
            <person name="Murphy C."/>
            <person name="Neiman D."/>
            <person name="Pearson M."/>
            <person name="Priest M."/>
            <person name="Roberts A."/>
            <person name="Saif S."/>
            <person name="Shea T."/>
            <person name="Sisk P."/>
            <person name="Sykes S."/>
            <person name="Wortman J."/>
            <person name="Nusbaum C."/>
            <person name="Birren B."/>
        </authorList>
    </citation>
    <scope>NUCLEOTIDE SEQUENCE [LARGE SCALE GENOMIC DNA]</scope>
    <source>
        <strain evidence="4">Santa Lucia</strain>
    </source>
</reference>